<dbReference type="GO" id="GO:0005829">
    <property type="term" value="C:cytosol"/>
    <property type="evidence" value="ECO:0007669"/>
    <property type="project" value="TreeGrafter"/>
</dbReference>
<evidence type="ECO:0000313" key="14">
    <source>
        <dbReference type="EMBL" id="TDN46078.1"/>
    </source>
</evidence>
<comment type="caution">
    <text evidence="14">The sequence shown here is derived from an EMBL/GenBank/DDBJ whole genome shotgun (WGS) entry which is preliminary data.</text>
</comment>
<dbReference type="Proteomes" id="UP000295129">
    <property type="component" value="Unassembled WGS sequence"/>
</dbReference>
<dbReference type="PROSITE" id="PS00491">
    <property type="entry name" value="PROLINE_PEPTIDASE"/>
    <property type="match status" value="1"/>
</dbReference>
<dbReference type="PANTHER" id="PTHR43226">
    <property type="entry name" value="XAA-PRO AMINOPEPTIDASE 3"/>
    <property type="match status" value="1"/>
</dbReference>
<dbReference type="EC" id="3.4.11.9" evidence="4"/>
<feature type="domain" description="Aminopeptidase P N-terminal" evidence="13">
    <location>
        <begin position="10"/>
        <end position="145"/>
    </location>
</feature>
<evidence type="ECO:0000256" key="3">
    <source>
        <dbReference type="ARBA" id="ARBA00008766"/>
    </source>
</evidence>
<dbReference type="PRINTS" id="PR00599">
    <property type="entry name" value="MAPEPTIDASE"/>
</dbReference>
<keyword evidence="14" id="KW-0031">Aminopeptidase</keyword>
<dbReference type="InterPro" id="IPR001714">
    <property type="entry name" value="Pept_M24_MAP"/>
</dbReference>
<dbReference type="Pfam" id="PF05195">
    <property type="entry name" value="AMP_N"/>
    <property type="match status" value="1"/>
</dbReference>
<dbReference type="PANTHER" id="PTHR43226:SF4">
    <property type="entry name" value="XAA-PRO AMINOPEPTIDASE 3"/>
    <property type="match status" value="1"/>
</dbReference>
<dbReference type="InterPro" id="IPR052433">
    <property type="entry name" value="X-Pro_dipept-like"/>
</dbReference>
<dbReference type="SUPFAM" id="SSF53092">
    <property type="entry name" value="Creatinase/prolidase N-terminal domain"/>
    <property type="match status" value="1"/>
</dbReference>
<reference evidence="14 15" key="1">
    <citation type="submission" date="2019-03" db="EMBL/GenBank/DDBJ databases">
        <title>Genomic Encyclopedia of Type Strains, Phase IV (KMG-IV): sequencing the most valuable type-strain genomes for metagenomic binning, comparative biology and taxonomic classification.</title>
        <authorList>
            <person name="Goeker M."/>
        </authorList>
    </citation>
    <scope>NUCLEOTIDE SEQUENCE [LARGE SCALE GENOMIC DNA]</scope>
    <source>
        <strain evidence="14 15">DSM 12121</strain>
    </source>
</reference>
<dbReference type="FunFam" id="3.90.230.10:FF:000002">
    <property type="entry name" value="Xaa-Pro aminopeptidase 3"/>
    <property type="match status" value="1"/>
</dbReference>
<evidence type="ECO:0000256" key="12">
    <source>
        <dbReference type="ARBA" id="ARBA00081411"/>
    </source>
</evidence>
<keyword evidence="5" id="KW-0645">Protease</keyword>
<keyword evidence="8" id="KW-0482">Metalloprotease</keyword>
<accession>A0A4R6DPD5</accession>
<comment type="similarity">
    <text evidence="3">Belongs to the peptidase M24B family.</text>
</comment>
<gene>
    <name evidence="14" type="ORF">C7389_1277</name>
</gene>
<comment type="cofactor">
    <cofactor evidence="2">
        <name>Mn(2+)</name>
        <dbReference type="ChEBI" id="CHEBI:29035"/>
    </cofactor>
</comment>
<proteinExistence type="inferred from homology"/>
<organism evidence="14 15">
    <name type="scientific">Azoarcus indigens</name>
    <dbReference type="NCBI Taxonomy" id="29545"/>
    <lineage>
        <taxon>Bacteria</taxon>
        <taxon>Pseudomonadati</taxon>
        <taxon>Pseudomonadota</taxon>
        <taxon>Betaproteobacteria</taxon>
        <taxon>Rhodocyclales</taxon>
        <taxon>Zoogloeaceae</taxon>
        <taxon>Azoarcus</taxon>
    </lineage>
</organism>
<dbReference type="InterPro" id="IPR029149">
    <property type="entry name" value="Creatin/AminoP/Spt16_N"/>
</dbReference>
<comment type="catalytic activity">
    <reaction evidence="1">
        <text>Release of any N-terminal amino acid, including proline, that is linked to proline, even from a dipeptide or tripeptide.</text>
        <dbReference type="EC" id="3.4.11.9"/>
    </reaction>
</comment>
<keyword evidence="9" id="KW-0464">Manganese</keyword>
<dbReference type="GO" id="GO:0006508">
    <property type="term" value="P:proteolysis"/>
    <property type="evidence" value="ECO:0007669"/>
    <property type="project" value="UniProtKB-KW"/>
</dbReference>
<dbReference type="RefSeq" id="WP_133594718.1">
    <property type="nucleotide sequence ID" value="NZ_SNVV01000027.1"/>
</dbReference>
<keyword evidence="15" id="KW-1185">Reference proteome</keyword>
<dbReference type="InterPro" id="IPR007865">
    <property type="entry name" value="Aminopep_P_N"/>
</dbReference>
<dbReference type="SUPFAM" id="SSF55920">
    <property type="entry name" value="Creatinase/aminopeptidase"/>
    <property type="match status" value="1"/>
</dbReference>
<dbReference type="OrthoDB" id="9806388at2"/>
<keyword evidence="7" id="KW-0378">Hydrolase</keyword>
<dbReference type="EMBL" id="SNVV01000027">
    <property type="protein sequence ID" value="TDN46078.1"/>
    <property type="molecule type" value="Genomic_DNA"/>
</dbReference>
<evidence type="ECO:0000256" key="7">
    <source>
        <dbReference type="ARBA" id="ARBA00022801"/>
    </source>
</evidence>
<dbReference type="InterPro" id="IPR001131">
    <property type="entry name" value="Peptidase_M24B_aminopep-P_CS"/>
</dbReference>
<dbReference type="InterPro" id="IPR036005">
    <property type="entry name" value="Creatinase/aminopeptidase-like"/>
</dbReference>
<evidence type="ECO:0000256" key="5">
    <source>
        <dbReference type="ARBA" id="ARBA00022670"/>
    </source>
</evidence>
<dbReference type="GO" id="GO:0030145">
    <property type="term" value="F:manganese ion binding"/>
    <property type="evidence" value="ECO:0007669"/>
    <property type="project" value="InterPro"/>
</dbReference>
<dbReference type="SMART" id="SM01011">
    <property type="entry name" value="AMP_N"/>
    <property type="match status" value="1"/>
</dbReference>
<keyword evidence="6" id="KW-0479">Metal-binding</keyword>
<dbReference type="InterPro" id="IPR000994">
    <property type="entry name" value="Pept_M24"/>
</dbReference>
<evidence type="ECO:0000256" key="4">
    <source>
        <dbReference type="ARBA" id="ARBA00012574"/>
    </source>
</evidence>
<dbReference type="NCBIfam" id="NF008131">
    <property type="entry name" value="PRK10879.1"/>
    <property type="match status" value="1"/>
</dbReference>
<dbReference type="CDD" id="cd01087">
    <property type="entry name" value="Prolidase"/>
    <property type="match status" value="1"/>
</dbReference>
<evidence type="ECO:0000259" key="13">
    <source>
        <dbReference type="SMART" id="SM01011"/>
    </source>
</evidence>
<evidence type="ECO:0000313" key="15">
    <source>
        <dbReference type="Proteomes" id="UP000295129"/>
    </source>
</evidence>
<dbReference type="Gene3D" id="3.40.350.10">
    <property type="entry name" value="Creatinase/prolidase N-terminal domain"/>
    <property type="match status" value="1"/>
</dbReference>
<sequence>MNAPTPPIPFDAAPFRARRERLLARMAEAGGGIAVLPTAPERTRNRDTHYPYRHDSYFYYLSGFREPEAVVVLVAGDTPGQYLFCREKDEEREIWDGFRYGPEAARELFGFDDAWTIGDLDRRLPELLSDQPVLWCGLGYDDAWDKRLLDALNGVRANTRAGVAAPHSLRDLRAELDEMRLVKDAHEIAIMRRAGQLSAAAHCRAMAASRPGRYEYEIEAELLHAFRVAGSQYPAYPSIVASGPNACILHYVENDRLMADGDLLLIDAGGELDGYASDITRSFPVNGRFSGPQRAVYQLVLDAQHAAKAAIKPGAHWNQPHEAAVQVLAQGMLDLGLLKGSLDEIIETGEFRRFYMHRTGHWLGMDVHDAGEYKARGQWRTLEAGMVLTVEPGCYIRPADDVPEEFWNIGVRIEDDALVTADGCEYLTEGVPREADDIEALMRDARSTAA</sequence>
<evidence type="ECO:0000256" key="1">
    <source>
        <dbReference type="ARBA" id="ARBA00001424"/>
    </source>
</evidence>
<dbReference type="Gene3D" id="3.90.230.10">
    <property type="entry name" value="Creatinase/methionine aminopeptidase superfamily"/>
    <property type="match status" value="1"/>
</dbReference>
<evidence type="ECO:0000256" key="9">
    <source>
        <dbReference type="ARBA" id="ARBA00023211"/>
    </source>
</evidence>
<evidence type="ECO:0000256" key="10">
    <source>
        <dbReference type="ARBA" id="ARBA00069363"/>
    </source>
</evidence>
<dbReference type="Pfam" id="PF00557">
    <property type="entry name" value="Peptidase_M24"/>
    <property type="match status" value="1"/>
</dbReference>
<evidence type="ECO:0000256" key="8">
    <source>
        <dbReference type="ARBA" id="ARBA00023049"/>
    </source>
</evidence>
<dbReference type="AlphaFoldDB" id="A0A4R6DPD5"/>
<dbReference type="GO" id="GO:0070006">
    <property type="term" value="F:metalloaminopeptidase activity"/>
    <property type="evidence" value="ECO:0007669"/>
    <property type="project" value="InterPro"/>
</dbReference>
<evidence type="ECO:0000256" key="2">
    <source>
        <dbReference type="ARBA" id="ARBA00001936"/>
    </source>
</evidence>
<evidence type="ECO:0000256" key="6">
    <source>
        <dbReference type="ARBA" id="ARBA00022723"/>
    </source>
</evidence>
<protein>
    <recommendedName>
        <fullName evidence="10">Xaa-Pro aminopeptidase</fullName>
        <ecNumber evidence="4">3.4.11.9</ecNumber>
    </recommendedName>
    <alternativeName>
        <fullName evidence="11">Aminopeptidase P II</fullName>
    </alternativeName>
    <alternativeName>
        <fullName evidence="12">X-Pro aminopeptidase</fullName>
    </alternativeName>
</protein>
<evidence type="ECO:0000256" key="11">
    <source>
        <dbReference type="ARBA" id="ARBA00075356"/>
    </source>
</evidence>
<name>A0A4R6DPD5_9RHOO</name>